<dbReference type="Proteomes" id="UP001209694">
    <property type="component" value="Unassembled WGS sequence"/>
</dbReference>
<feature type="transmembrane region" description="Helical" evidence="9">
    <location>
        <begin position="92"/>
        <end position="118"/>
    </location>
</feature>
<feature type="transmembrane region" description="Helical" evidence="9">
    <location>
        <begin position="130"/>
        <end position="150"/>
    </location>
</feature>
<evidence type="ECO:0000256" key="7">
    <source>
        <dbReference type="ARBA" id="ARBA00023136"/>
    </source>
</evidence>
<comment type="pathway">
    <text evidence="9">Protein modification; lipoprotein biosynthesis (N-acyl transfer).</text>
</comment>
<evidence type="ECO:0000256" key="2">
    <source>
        <dbReference type="ARBA" id="ARBA00010065"/>
    </source>
</evidence>
<sequence>MKIHSKIPGINSYFTYSALAAISFALSLEPYGFVTAGFVCVLFILLVTKEIIRVGTFRFAILCTVLFSFLVTCTSFYWMWSAIKNISSQGNFVTSILFLLYAILSFYKIGVVFVSAYFVQKYRLVSETKFYLLIFPALFLISDWICPMIFPVYWGDLFRNQILWRQMARFGTEVLGVVSVVSVSLLYLMVSHKISNWKESILYLAPIFFIFSTNLYFLAETIPSGKNLHMVLVQPNTPYAKNEIRENFDFMTKTLQDVYNLSEEAIRNAPKPIDVIVLPESSIPFLGTLPSDHTNSTYSQSFVDITTNLVRKANAPLIFNELVWDQGSRNSFSTQHPITLQIDRRYKHILLPFGEYLPFEDKLPFLKYLFPEVSHHIPYGEFSSQNIQTKSNESVILTPLICYEVLYPEFVRHMVKHSPSELIINLTNDSWFESHTETKQHAGAGRLRAIETGRPYVRAAVSGITTAYDPWGREMMGELPVFQKAIAYLDVMTVSTRRETPYLQIGPYPWRFMALFSLFFAFFTSPRAFHSHKKKNEIEI</sequence>
<feature type="domain" description="CN hydrolase" evidence="10">
    <location>
        <begin position="228"/>
        <end position="493"/>
    </location>
</feature>
<dbReference type="RefSeq" id="WP_265355444.1">
    <property type="nucleotide sequence ID" value="NZ_JAMQPS010000001.1"/>
</dbReference>
<feature type="transmembrane region" description="Helical" evidence="9">
    <location>
        <begin position="59"/>
        <end position="80"/>
    </location>
</feature>
<dbReference type="HAMAP" id="MF_01148">
    <property type="entry name" value="Lnt"/>
    <property type="match status" value="1"/>
</dbReference>
<evidence type="ECO:0000256" key="9">
    <source>
        <dbReference type="HAMAP-Rule" id="MF_01148"/>
    </source>
</evidence>
<feature type="transmembrane region" description="Helical" evidence="9">
    <location>
        <begin position="31"/>
        <end position="47"/>
    </location>
</feature>
<dbReference type="Gene3D" id="3.60.110.10">
    <property type="entry name" value="Carbon-nitrogen hydrolase"/>
    <property type="match status" value="1"/>
</dbReference>
<keyword evidence="8 9" id="KW-0012">Acyltransferase</keyword>
<gene>
    <name evidence="9 11" type="primary">lnt</name>
    <name evidence="11" type="ORF">ND810_07325</name>
</gene>
<dbReference type="InterPro" id="IPR004563">
    <property type="entry name" value="Apolipo_AcylTrfase"/>
</dbReference>
<accession>A0AAW5V595</accession>
<evidence type="ECO:0000256" key="4">
    <source>
        <dbReference type="ARBA" id="ARBA00022679"/>
    </source>
</evidence>
<feature type="transmembrane region" description="Helical" evidence="9">
    <location>
        <begin position="201"/>
        <end position="219"/>
    </location>
</feature>
<comment type="similarity">
    <text evidence="2 9">Belongs to the CN hydrolase family. Apolipoprotein N-acyltransferase subfamily.</text>
</comment>
<keyword evidence="7 9" id="KW-0472">Membrane</keyword>
<dbReference type="InterPro" id="IPR036526">
    <property type="entry name" value="C-N_Hydrolase_sf"/>
</dbReference>
<protein>
    <recommendedName>
        <fullName evidence="9">Apolipoprotein N-acyltransferase</fullName>
        <shortName evidence="9">ALP N-acyltransferase</shortName>
        <ecNumber evidence="9">2.3.1.269</ecNumber>
    </recommendedName>
</protein>
<dbReference type="AlphaFoldDB" id="A0AAW5V595"/>
<dbReference type="InterPro" id="IPR045378">
    <property type="entry name" value="LNT_N"/>
</dbReference>
<dbReference type="InterPro" id="IPR003010">
    <property type="entry name" value="C-N_Hydrolase"/>
</dbReference>
<keyword evidence="6 9" id="KW-1133">Transmembrane helix</keyword>
<comment type="caution">
    <text evidence="11">The sequence shown here is derived from an EMBL/GenBank/DDBJ whole genome shotgun (WGS) entry which is preliminary data.</text>
</comment>
<evidence type="ECO:0000256" key="1">
    <source>
        <dbReference type="ARBA" id="ARBA00004651"/>
    </source>
</evidence>
<keyword evidence="3 9" id="KW-1003">Cell membrane</keyword>
<evidence type="ECO:0000256" key="6">
    <source>
        <dbReference type="ARBA" id="ARBA00022989"/>
    </source>
</evidence>
<reference evidence="11" key="1">
    <citation type="submission" date="2022-06" db="EMBL/GenBank/DDBJ databases">
        <title>Leptospira isolates from biofilms formed at urban environments.</title>
        <authorList>
            <person name="Ribeiro P.S."/>
            <person name="Sousa T."/>
            <person name="Carvalho N."/>
            <person name="Aburjaile F."/>
            <person name="Neves F."/>
            <person name="Oliveira D."/>
            <person name="Blanco L."/>
            <person name="Lima J."/>
            <person name="Costa F."/>
            <person name="Brenig B."/>
            <person name="Soares S."/>
            <person name="Ramos R."/>
            <person name="Goes-Neto A."/>
            <person name="Matiuzzi M."/>
            <person name="Azevedo V."/>
            <person name="Ristow P."/>
        </authorList>
    </citation>
    <scope>NUCLEOTIDE SEQUENCE</scope>
    <source>
        <strain evidence="11">VSF7</strain>
    </source>
</reference>
<dbReference type="NCBIfam" id="TIGR00546">
    <property type="entry name" value="lnt"/>
    <property type="match status" value="1"/>
</dbReference>
<dbReference type="PANTHER" id="PTHR38686">
    <property type="entry name" value="APOLIPOPROTEIN N-ACYLTRANSFERASE"/>
    <property type="match status" value="1"/>
</dbReference>
<feature type="transmembrane region" description="Helical" evidence="9">
    <location>
        <begin position="7"/>
        <end position="25"/>
    </location>
</feature>
<evidence type="ECO:0000313" key="11">
    <source>
        <dbReference type="EMBL" id="MCW7514964.1"/>
    </source>
</evidence>
<dbReference type="CDD" id="cd07571">
    <property type="entry name" value="ALP_N-acyl_transferase"/>
    <property type="match status" value="1"/>
</dbReference>
<dbReference type="PANTHER" id="PTHR38686:SF1">
    <property type="entry name" value="APOLIPOPROTEIN N-ACYLTRANSFERASE"/>
    <property type="match status" value="1"/>
</dbReference>
<dbReference type="Pfam" id="PF20154">
    <property type="entry name" value="LNT_N"/>
    <property type="match status" value="1"/>
</dbReference>
<dbReference type="EMBL" id="JAMQQD010000002">
    <property type="protein sequence ID" value="MCW7514964.1"/>
    <property type="molecule type" value="Genomic_DNA"/>
</dbReference>
<keyword evidence="5 9" id="KW-0812">Transmembrane</keyword>
<dbReference type="GO" id="GO:0042158">
    <property type="term" value="P:lipoprotein biosynthetic process"/>
    <property type="evidence" value="ECO:0007669"/>
    <property type="project" value="UniProtKB-UniRule"/>
</dbReference>
<evidence type="ECO:0000256" key="8">
    <source>
        <dbReference type="ARBA" id="ARBA00023315"/>
    </source>
</evidence>
<dbReference type="EC" id="2.3.1.269" evidence="9"/>
<dbReference type="PROSITE" id="PS50263">
    <property type="entry name" value="CN_HYDROLASE"/>
    <property type="match status" value="1"/>
</dbReference>
<dbReference type="SUPFAM" id="SSF56317">
    <property type="entry name" value="Carbon-nitrogen hydrolase"/>
    <property type="match status" value="1"/>
</dbReference>
<evidence type="ECO:0000259" key="10">
    <source>
        <dbReference type="PROSITE" id="PS50263"/>
    </source>
</evidence>
<dbReference type="GO" id="GO:0016410">
    <property type="term" value="F:N-acyltransferase activity"/>
    <property type="evidence" value="ECO:0007669"/>
    <property type="project" value="UniProtKB-UniRule"/>
</dbReference>
<dbReference type="GO" id="GO:0005886">
    <property type="term" value="C:plasma membrane"/>
    <property type="evidence" value="ECO:0007669"/>
    <property type="project" value="UniProtKB-SubCell"/>
</dbReference>
<evidence type="ECO:0000256" key="5">
    <source>
        <dbReference type="ARBA" id="ARBA00022692"/>
    </source>
</evidence>
<comment type="function">
    <text evidence="9">Catalyzes the phospholipid dependent N-acylation of the N-terminal cysteine of apolipoprotein, the last step in lipoprotein maturation.</text>
</comment>
<evidence type="ECO:0000256" key="3">
    <source>
        <dbReference type="ARBA" id="ARBA00022475"/>
    </source>
</evidence>
<organism evidence="11 12">
    <name type="scientific">Leptospira levettii</name>
    <dbReference type="NCBI Taxonomy" id="2023178"/>
    <lineage>
        <taxon>Bacteria</taxon>
        <taxon>Pseudomonadati</taxon>
        <taxon>Spirochaetota</taxon>
        <taxon>Spirochaetia</taxon>
        <taxon>Leptospirales</taxon>
        <taxon>Leptospiraceae</taxon>
        <taxon>Leptospira</taxon>
    </lineage>
</organism>
<comment type="catalytic activity">
    <reaction evidence="9">
        <text>N-terminal S-1,2-diacyl-sn-glyceryl-L-cysteinyl-[lipoprotein] + a glycerophospholipid = N-acyl-S-1,2-diacyl-sn-glyceryl-L-cysteinyl-[lipoprotein] + a 2-acyl-sn-glycero-3-phospholipid + H(+)</text>
        <dbReference type="Rhea" id="RHEA:48228"/>
        <dbReference type="Rhea" id="RHEA-COMP:14681"/>
        <dbReference type="Rhea" id="RHEA-COMP:14684"/>
        <dbReference type="ChEBI" id="CHEBI:15378"/>
        <dbReference type="ChEBI" id="CHEBI:136912"/>
        <dbReference type="ChEBI" id="CHEBI:140656"/>
        <dbReference type="ChEBI" id="CHEBI:140657"/>
        <dbReference type="ChEBI" id="CHEBI:140660"/>
        <dbReference type="EC" id="2.3.1.269"/>
    </reaction>
</comment>
<evidence type="ECO:0000313" key="12">
    <source>
        <dbReference type="Proteomes" id="UP001209694"/>
    </source>
</evidence>
<name>A0AAW5V595_9LEPT</name>
<keyword evidence="4 9" id="KW-0808">Transferase</keyword>
<proteinExistence type="inferred from homology"/>
<comment type="subcellular location">
    <subcellularLocation>
        <location evidence="1 9">Cell membrane</location>
        <topology evidence="1 9">Multi-pass membrane protein</topology>
    </subcellularLocation>
</comment>
<feature type="transmembrane region" description="Helical" evidence="9">
    <location>
        <begin position="170"/>
        <end position="189"/>
    </location>
</feature>
<dbReference type="Pfam" id="PF00795">
    <property type="entry name" value="CN_hydrolase"/>
    <property type="match status" value="1"/>
</dbReference>